<evidence type="ECO:0000256" key="4">
    <source>
        <dbReference type="ARBA" id="ARBA00022679"/>
    </source>
</evidence>
<dbReference type="GO" id="GO:0017002">
    <property type="term" value="F:activin receptor activity"/>
    <property type="evidence" value="ECO:0007669"/>
    <property type="project" value="TreeGrafter"/>
</dbReference>
<dbReference type="AlphaFoldDB" id="A0A6H5HW10"/>
<dbReference type="InterPro" id="IPR000333">
    <property type="entry name" value="TGFB_receptor"/>
</dbReference>
<evidence type="ECO:0000259" key="19">
    <source>
        <dbReference type="PROSITE" id="PS50102"/>
    </source>
</evidence>
<dbReference type="PANTHER" id="PTHR23255:SF98">
    <property type="entry name" value="SERINE_THREONINE-PROTEIN KINASE RECEPTOR"/>
    <property type="match status" value="1"/>
</dbReference>
<protein>
    <recommendedName>
        <fullName evidence="17">Serine/threonine-protein kinase receptor</fullName>
        <ecNumber evidence="17">2.7.11.30</ecNumber>
    </recommendedName>
</protein>
<dbReference type="Gene3D" id="3.30.70.330">
    <property type="match status" value="1"/>
</dbReference>
<keyword evidence="4 17" id="KW-0808">Transferase</keyword>
<dbReference type="SMART" id="SM00220">
    <property type="entry name" value="S_TKc"/>
    <property type="match status" value="1"/>
</dbReference>
<dbReference type="Proteomes" id="UP000479190">
    <property type="component" value="Unassembled WGS sequence"/>
</dbReference>
<dbReference type="PRINTS" id="PR00653">
    <property type="entry name" value="ACTIVIN2R"/>
</dbReference>
<dbReference type="Gene3D" id="3.30.200.20">
    <property type="entry name" value="Phosphorylase Kinase, domain 1"/>
    <property type="match status" value="1"/>
</dbReference>
<keyword evidence="12 16" id="KW-0694">RNA-binding</keyword>
<keyword evidence="17" id="KW-0464">Manganese</keyword>
<dbReference type="EMBL" id="CADCXV010000025">
    <property type="protein sequence ID" value="CAB0027930.1"/>
    <property type="molecule type" value="Genomic_DNA"/>
</dbReference>
<dbReference type="EC" id="2.7.11.30" evidence="17"/>
<dbReference type="InterPro" id="IPR000504">
    <property type="entry name" value="RRM_dom"/>
</dbReference>
<dbReference type="PANTHER" id="PTHR23255">
    <property type="entry name" value="TRANSFORMING GROWTH FACTOR-BETA RECEPTOR TYPE I AND II"/>
    <property type="match status" value="1"/>
</dbReference>
<keyword evidence="11 17" id="KW-0460">Magnesium</keyword>
<comment type="catalytic activity">
    <reaction evidence="17">
        <text>L-threonyl-[receptor-protein] + ATP = O-phospho-L-threonyl-[receptor-protein] + ADP + H(+)</text>
        <dbReference type="Rhea" id="RHEA:44880"/>
        <dbReference type="Rhea" id="RHEA-COMP:11024"/>
        <dbReference type="Rhea" id="RHEA-COMP:11025"/>
        <dbReference type="ChEBI" id="CHEBI:15378"/>
        <dbReference type="ChEBI" id="CHEBI:30013"/>
        <dbReference type="ChEBI" id="CHEBI:30616"/>
        <dbReference type="ChEBI" id="CHEBI:61977"/>
        <dbReference type="ChEBI" id="CHEBI:456216"/>
        <dbReference type="EC" id="2.7.11.30"/>
    </reaction>
</comment>
<evidence type="ECO:0000256" key="10">
    <source>
        <dbReference type="ARBA" id="ARBA00022840"/>
    </source>
</evidence>
<keyword evidence="14 17" id="KW-0472">Membrane</keyword>
<keyword evidence="10 17" id="KW-0067">ATP-binding</keyword>
<evidence type="ECO:0000313" key="20">
    <source>
        <dbReference type="EMBL" id="CAB0027930.1"/>
    </source>
</evidence>
<dbReference type="InterPro" id="IPR012677">
    <property type="entry name" value="Nucleotide-bd_a/b_plait_sf"/>
</dbReference>
<evidence type="ECO:0000256" key="2">
    <source>
        <dbReference type="ARBA" id="ARBA00009605"/>
    </source>
</evidence>
<evidence type="ECO:0000256" key="13">
    <source>
        <dbReference type="ARBA" id="ARBA00022989"/>
    </source>
</evidence>
<dbReference type="InterPro" id="IPR000719">
    <property type="entry name" value="Prot_kinase_dom"/>
</dbReference>
<name>A0A6H5HW10_9HYME</name>
<comment type="cofactor">
    <cofactor evidence="17">
        <name>Mg(2+)</name>
        <dbReference type="ChEBI" id="CHEBI:18420"/>
    </cofactor>
    <cofactor evidence="17">
        <name>Mn(2+)</name>
        <dbReference type="ChEBI" id="CHEBI:29035"/>
    </cofactor>
</comment>
<comment type="subcellular location">
    <subcellularLocation>
        <location evidence="1 17">Membrane</location>
        <topology evidence="1 17">Single-pass type I membrane protein</topology>
    </subcellularLocation>
</comment>
<dbReference type="Pfam" id="PF07714">
    <property type="entry name" value="PK_Tyr_Ser-Thr"/>
    <property type="match status" value="1"/>
</dbReference>
<evidence type="ECO:0000256" key="17">
    <source>
        <dbReference type="RuleBase" id="RU361271"/>
    </source>
</evidence>
<dbReference type="SMART" id="SM00360">
    <property type="entry name" value="RRM"/>
    <property type="match status" value="1"/>
</dbReference>
<dbReference type="PROSITE" id="PS50102">
    <property type="entry name" value="RRM"/>
    <property type="match status" value="1"/>
</dbReference>
<comment type="similarity">
    <text evidence="2 17">Belongs to the protein kinase superfamily. TKL Ser/Thr protein kinase family. TGFB receptor subfamily.</text>
</comment>
<dbReference type="InterPro" id="IPR035979">
    <property type="entry name" value="RBD_domain_sf"/>
</dbReference>
<dbReference type="OrthoDB" id="547665at2759"/>
<keyword evidence="6 17" id="KW-0479">Metal-binding</keyword>
<organism evidence="20 21">
    <name type="scientific">Trichogramma brassicae</name>
    <dbReference type="NCBI Taxonomy" id="86971"/>
    <lineage>
        <taxon>Eukaryota</taxon>
        <taxon>Metazoa</taxon>
        <taxon>Ecdysozoa</taxon>
        <taxon>Arthropoda</taxon>
        <taxon>Hexapoda</taxon>
        <taxon>Insecta</taxon>
        <taxon>Pterygota</taxon>
        <taxon>Neoptera</taxon>
        <taxon>Endopterygota</taxon>
        <taxon>Hymenoptera</taxon>
        <taxon>Apocrita</taxon>
        <taxon>Proctotrupomorpha</taxon>
        <taxon>Chalcidoidea</taxon>
        <taxon>Trichogrammatidae</taxon>
        <taxon>Trichogramma</taxon>
    </lineage>
</organism>
<keyword evidence="5 17" id="KW-0812">Transmembrane</keyword>
<feature type="transmembrane region" description="Helical" evidence="17">
    <location>
        <begin position="310"/>
        <end position="334"/>
    </location>
</feature>
<dbReference type="SUPFAM" id="SSF56112">
    <property type="entry name" value="Protein kinase-like (PK-like)"/>
    <property type="match status" value="1"/>
</dbReference>
<evidence type="ECO:0000256" key="11">
    <source>
        <dbReference type="ARBA" id="ARBA00022842"/>
    </source>
</evidence>
<dbReference type="CDD" id="cd23615">
    <property type="entry name" value="TFP_LU_ECD_ACVR2"/>
    <property type="match status" value="1"/>
</dbReference>
<feature type="domain" description="RRM" evidence="19">
    <location>
        <begin position="80"/>
        <end position="141"/>
    </location>
</feature>
<dbReference type="GO" id="GO:0006950">
    <property type="term" value="P:response to stress"/>
    <property type="evidence" value="ECO:0007669"/>
    <property type="project" value="UniProtKB-ARBA"/>
</dbReference>
<dbReference type="SUPFAM" id="SSF54928">
    <property type="entry name" value="RNA-binding domain, RBD"/>
    <property type="match status" value="1"/>
</dbReference>
<dbReference type="PROSITE" id="PS00108">
    <property type="entry name" value="PROTEIN_KINASE_ST"/>
    <property type="match status" value="1"/>
</dbReference>
<evidence type="ECO:0000259" key="18">
    <source>
        <dbReference type="PROSITE" id="PS50011"/>
    </source>
</evidence>
<dbReference type="SUPFAM" id="SSF57302">
    <property type="entry name" value="Snake toxin-like"/>
    <property type="match status" value="1"/>
</dbReference>
<dbReference type="GO" id="GO:0003723">
    <property type="term" value="F:RNA binding"/>
    <property type="evidence" value="ECO:0007669"/>
    <property type="project" value="UniProtKB-UniRule"/>
</dbReference>
<evidence type="ECO:0000256" key="9">
    <source>
        <dbReference type="ARBA" id="ARBA00022777"/>
    </source>
</evidence>
<accession>A0A6H5HW10</accession>
<dbReference type="GO" id="GO:0046872">
    <property type="term" value="F:metal ion binding"/>
    <property type="evidence" value="ECO:0007669"/>
    <property type="project" value="UniProtKB-KW"/>
</dbReference>
<dbReference type="InterPro" id="IPR008271">
    <property type="entry name" value="Ser/Thr_kinase_AS"/>
</dbReference>
<dbReference type="Gene3D" id="2.10.60.10">
    <property type="entry name" value="CD59"/>
    <property type="match status" value="1"/>
</dbReference>
<evidence type="ECO:0000256" key="6">
    <source>
        <dbReference type="ARBA" id="ARBA00022723"/>
    </source>
</evidence>
<dbReference type="GO" id="GO:0048179">
    <property type="term" value="C:activin receptor complex"/>
    <property type="evidence" value="ECO:0007669"/>
    <property type="project" value="TreeGrafter"/>
</dbReference>
<dbReference type="GO" id="GO:0005524">
    <property type="term" value="F:ATP binding"/>
    <property type="evidence" value="ECO:0007669"/>
    <property type="project" value="UniProtKB-UniRule"/>
</dbReference>
<evidence type="ECO:0000313" key="21">
    <source>
        <dbReference type="Proteomes" id="UP000479190"/>
    </source>
</evidence>
<dbReference type="Pfam" id="PF00076">
    <property type="entry name" value="RRM_1"/>
    <property type="match status" value="1"/>
</dbReference>
<proteinExistence type="inferred from homology"/>
<evidence type="ECO:0000256" key="16">
    <source>
        <dbReference type="PROSITE-ProRule" id="PRU00176"/>
    </source>
</evidence>
<dbReference type="GO" id="GO:0071363">
    <property type="term" value="P:cellular response to growth factor stimulus"/>
    <property type="evidence" value="ECO:0007669"/>
    <property type="project" value="TreeGrafter"/>
</dbReference>
<feature type="domain" description="Protein kinase" evidence="18">
    <location>
        <begin position="362"/>
        <end position="653"/>
    </location>
</feature>
<evidence type="ECO:0000256" key="5">
    <source>
        <dbReference type="ARBA" id="ARBA00022692"/>
    </source>
</evidence>
<keyword evidence="8 17" id="KW-0547">Nucleotide-binding</keyword>
<keyword evidence="21" id="KW-1185">Reference proteome</keyword>
<sequence length="662" mass="75514">MCDFFPKMNEGRRGSASTEASTLSDISAISALSAGSDCHVTARLLDLMTKTDYELVQENGQRRLTAPELTAEVRERIKGAEIFLGRLPRDCYEDELMPILEKAGRLLELRLMLDFSGQTRGYAFALYPDARTARRACSSLRTIDQQQWLEENLFQVGCYCGTTKLQSTGLIQNLVNLLMKTSWKIPSNCTGKTTADCFGTEYCAEPGPERRNHCFNLWEYDSNTGETSVMMKGCFGTNPDCVNKPFHCTQRMKGENRRLFFCCCNGNNCNTNLSYLSYLEQEKDSFLKNKAKEHEEIEYLPEAFVITNPMLLIIIFGTLVISLFFSSVCCYFCYKNIKEEKVVTIKEAHRGSMRPTYKPGNIEFHELKDQGRFGKVWRGTWNSVEVAIKVFRMKDRESWIHEASTLDIKGIKHPNILNVICSEIKGTGPDQQFWMISDYHYRGSLYDYMQTDVFTWTETFKIALTFFRGLQHLHEQKNIDPSCFKPSIAHGDIKSKNILLKADTSVCIADFGSAQVFFKDGPMEKPLGRKGTSRYMSPEMLEGAVVFTRQSFLSMDMYASGLVLWEVLTRSASANEHIPQYMAPYEDLLGSRPTLIQLRDCVVGKNLRPHIPYSWRKSPGYAIMCNIMEECWDKDADARITASCAYNRLDSMTNKTKSTSQL</sequence>
<evidence type="ECO:0000256" key="14">
    <source>
        <dbReference type="ARBA" id="ARBA00023136"/>
    </source>
</evidence>
<dbReference type="Gene3D" id="1.10.510.10">
    <property type="entry name" value="Transferase(Phosphotransferase) domain 1"/>
    <property type="match status" value="1"/>
</dbReference>
<dbReference type="InterPro" id="IPR001245">
    <property type="entry name" value="Ser-Thr/Tyr_kinase_cat_dom"/>
</dbReference>
<dbReference type="InterPro" id="IPR045860">
    <property type="entry name" value="Snake_toxin-like_sf"/>
</dbReference>
<gene>
    <name evidence="20" type="ORF">TBRA_LOCUS160</name>
</gene>
<keyword evidence="13 17" id="KW-1133">Transmembrane helix</keyword>
<dbReference type="InterPro" id="IPR011009">
    <property type="entry name" value="Kinase-like_dom_sf"/>
</dbReference>
<evidence type="ECO:0000256" key="12">
    <source>
        <dbReference type="ARBA" id="ARBA00022884"/>
    </source>
</evidence>
<dbReference type="GO" id="GO:0048185">
    <property type="term" value="F:activin binding"/>
    <property type="evidence" value="ECO:0007669"/>
    <property type="project" value="TreeGrafter"/>
</dbReference>
<evidence type="ECO:0000256" key="8">
    <source>
        <dbReference type="ARBA" id="ARBA00022741"/>
    </source>
</evidence>
<evidence type="ECO:0000256" key="1">
    <source>
        <dbReference type="ARBA" id="ARBA00004479"/>
    </source>
</evidence>
<evidence type="ECO:0000256" key="15">
    <source>
        <dbReference type="ARBA" id="ARBA00023170"/>
    </source>
</evidence>
<keyword evidence="15 17" id="KW-0675">Receptor</keyword>
<keyword evidence="3 17" id="KW-0723">Serine/threonine-protein kinase</keyword>
<dbReference type="PROSITE" id="PS50011">
    <property type="entry name" value="PROTEIN_KINASE_DOM"/>
    <property type="match status" value="1"/>
</dbReference>
<evidence type="ECO:0000256" key="3">
    <source>
        <dbReference type="ARBA" id="ARBA00022527"/>
    </source>
</evidence>
<keyword evidence="9 17" id="KW-0418">Kinase</keyword>
<keyword evidence="7" id="KW-0732">Signal</keyword>
<reference evidence="20 21" key="1">
    <citation type="submission" date="2020-02" db="EMBL/GenBank/DDBJ databases">
        <authorList>
            <person name="Ferguson B K."/>
        </authorList>
    </citation>
    <scope>NUCLEOTIDE SEQUENCE [LARGE SCALE GENOMIC DNA]</scope>
</reference>
<evidence type="ECO:0000256" key="7">
    <source>
        <dbReference type="ARBA" id="ARBA00022729"/>
    </source>
</evidence>